<dbReference type="Proteomes" id="UP000308652">
    <property type="component" value="Unassembled WGS sequence"/>
</dbReference>
<keyword evidence="1" id="KW-0472">Membrane</keyword>
<keyword evidence="1" id="KW-1133">Transmembrane helix</keyword>
<protein>
    <submittedName>
        <fullName evidence="2">Uncharacterized protein</fullName>
    </submittedName>
</protein>
<reference evidence="2 3" key="1">
    <citation type="journal article" date="2019" name="Nat. Ecol. Evol.">
        <title>Megaphylogeny resolves global patterns of mushroom evolution.</title>
        <authorList>
            <person name="Varga T."/>
            <person name="Krizsan K."/>
            <person name="Foldi C."/>
            <person name="Dima B."/>
            <person name="Sanchez-Garcia M."/>
            <person name="Sanchez-Ramirez S."/>
            <person name="Szollosi G.J."/>
            <person name="Szarkandi J.G."/>
            <person name="Papp V."/>
            <person name="Albert L."/>
            <person name="Andreopoulos W."/>
            <person name="Angelini C."/>
            <person name="Antonin V."/>
            <person name="Barry K.W."/>
            <person name="Bougher N.L."/>
            <person name="Buchanan P."/>
            <person name="Buyck B."/>
            <person name="Bense V."/>
            <person name="Catcheside P."/>
            <person name="Chovatia M."/>
            <person name="Cooper J."/>
            <person name="Damon W."/>
            <person name="Desjardin D."/>
            <person name="Finy P."/>
            <person name="Geml J."/>
            <person name="Haridas S."/>
            <person name="Hughes K."/>
            <person name="Justo A."/>
            <person name="Karasinski D."/>
            <person name="Kautmanova I."/>
            <person name="Kiss B."/>
            <person name="Kocsube S."/>
            <person name="Kotiranta H."/>
            <person name="LaButti K.M."/>
            <person name="Lechner B.E."/>
            <person name="Liimatainen K."/>
            <person name="Lipzen A."/>
            <person name="Lukacs Z."/>
            <person name="Mihaltcheva S."/>
            <person name="Morgado L.N."/>
            <person name="Niskanen T."/>
            <person name="Noordeloos M.E."/>
            <person name="Ohm R.A."/>
            <person name="Ortiz-Santana B."/>
            <person name="Ovrebo C."/>
            <person name="Racz N."/>
            <person name="Riley R."/>
            <person name="Savchenko A."/>
            <person name="Shiryaev A."/>
            <person name="Soop K."/>
            <person name="Spirin V."/>
            <person name="Szebenyi C."/>
            <person name="Tomsovsky M."/>
            <person name="Tulloss R.E."/>
            <person name="Uehling J."/>
            <person name="Grigoriev I.V."/>
            <person name="Vagvolgyi C."/>
            <person name="Papp T."/>
            <person name="Martin F.M."/>
            <person name="Miettinen O."/>
            <person name="Hibbett D.S."/>
            <person name="Nagy L.G."/>
        </authorList>
    </citation>
    <scope>NUCLEOTIDE SEQUENCE [LARGE SCALE GENOMIC DNA]</scope>
    <source>
        <strain evidence="2 3">CBS 166.37</strain>
    </source>
</reference>
<sequence>MRVAHCKFHSFASVRRTNMMRGPRLYKYEARRYQVYRVFILETGLCFSAAFDFRTCPIQYFALISLVIYAYLSLYGKQRM</sequence>
<evidence type="ECO:0000313" key="3">
    <source>
        <dbReference type="Proteomes" id="UP000308652"/>
    </source>
</evidence>
<accession>A0A5C3ME15</accession>
<organism evidence="2 3">
    <name type="scientific">Crucibulum laeve</name>
    <dbReference type="NCBI Taxonomy" id="68775"/>
    <lineage>
        <taxon>Eukaryota</taxon>
        <taxon>Fungi</taxon>
        <taxon>Dikarya</taxon>
        <taxon>Basidiomycota</taxon>
        <taxon>Agaricomycotina</taxon>
        <taxon>Agaricomycetes</taxon>
        <taxon>Agaricomycetidae</taxon>
        <taxon>Agaricales</taxon>
        <taxon>Agaricineae</taxon>
        <taxon>Nidulariaceae</taxon>
        <taxon>Crucibulum</taxon>
    </lineage>
</organism>
<name>A0A5C3ME15_9AGAR</name>
<keyword evidence="3" id="KW-1185">Reference proteome</keyword>
<dbReference type="EMBL" id="ML213591">
    <property type="protein sequence ID" value="TFK43634.1"/>
    <property type="molecule type" value="Genomic_DNA"/>
</dbReference>
<gene>
    <name evidence="2" type="ORF">BDQ12DRAFT_189458</name>
</gene>
<dbReference type="AlphaFoldDB" id="A0A5C3ME15"/>
<evidence type="ECO:0000313" key="2">
    <source>
        <dbReference type="EMBL" id="TFK43634.1"/>
    </source>
</evidence>
<feature type="transmembrane region" description="Helical" evidence="1">
    <location>
        <begin position="34"/>
        <end position="51"/>
    </location>
</feature>
<feature type="transmembrane region" description="Helical" evidence="1">
    <location>
        <begin position="57"/>
        <end position="75"/>
    </location>
</feature>
<evidence type="ECO:0000256" key="1">
    <source>
        <dbReference type="SAM" id="Phobius"/>
    </source>
</evidence>
<proteinExistence type="predicted"/>
<keyword evidence="1" id="KW-0812">Transmembrane</keyword>